<dbReference type="STRING" id="1314777.A0A164XCB7"/>
<evidence type="ECO:0000313" key="8">
    <source>
        <dbReference type="Proteomes" id="UP000076722"/>
    </source>
</evidence>
<dbReference type="GO" id="GO:0016787">
    <property type="term" value="F:hydrolase activity"/>
    <property type="evidence" value="ECO:0007669"/>
    <property type="project" value="UniProtKB-KW"/>
</dbReference>
<feature type="domain" description="Lipase-like C-terminal" evidence="6">
    <location>
        <begin position="23"/>
        <end position="288"/>
    </location>
</feature>
<dbReference type="InterPro" id="IPR029058">
    <property type="entry name" value="AB_hydrolase_fold"/>
</dbReference>
<dbReference type="PANTHER" id="PTHR34043">
    <property type="entry name" value="ALPHA/BETA-HYDROLASES SUPERFAMILY PROTEIN"/>
    <property type="match status" value="1"/>
</dbReference>
<dbReference type="Proteomes" id="UP000076722">
    <property type="component" value="Unassembled WGS sequence"/>
</dbReference>
<dbReference type="Pfam" id="PF24708">
    <property type="entry name" value="Lip_C"/>
    <property type="match status" value="1"/>
</dbReference>
<evidence type="ECO:0000256" key="1">
    <source>
        <dbReference type="ARBA" id="ARBA00004613"/>
    </source>
</evidence>
<keyword evidence="8" id="KW-1185">Reference proteome</keyword>
<dbReference type="OrthoDB" id="206848at2759"/>
<name>A0A164XCB7_9AGAM</name>
<evidence type="ECO:0000256" key="3">
    <source>
        <dbReference type="ARBA" id="ARBA00022729"/>
    </source>
</evidence>
<dbReference type="EMBL" id="KV419400">
    <property type="protein sequence ID" value="KZS95834.1"/>
    <property type="molecule type" value="Genomic_DNA"/>
</dbReference>
<evidence type="ECO:0000256" key="2">
    <source>
        <dbReference type="ARBA" id="ARBA00022525"/>
    </source>
</evidence>
<dbReference type="SUPFAM" id="SSF53474">
    <property type="entry name" value="alpha/beta-Hydrolases"/>
    <property type="match status" value="1"/>
</dbReference>
<protein>
    <submittedName>
        <fullName evidence="7">Alpha/beta-hydrolase</fullName>
    </submittedName>
</protein>
<dbReference type="InterPro" id="IPR056304">
    <property type="entry name" value="Lip-like_C"/>
</dbReference>
<keyword evidence="5" id="KW-0443">Lipid metabolism</keyword>
<dbReference type="PANTHER" id="PTHR34043:SF3">
    <property type="entry name" value="ALPHA_BETA-HYDROLASES SUPERFAMILY PROTEIN"/>
    <property type="match status" value="1"/>
</dbReference>
<comment type="subcellular location">
    <subcellularLocation>
        <location evidence="1">Secreted</location>
    </subcellularLocation>
</comment>
<dbReference type="GO" id="GO:0006629">
    <property type="term" value="P:lipid metabolic process"/>
    <property type="evidence" value="ECO:0007669"/>
    <property type="project" value="UniProtKB-KW"/>
</dbReference>
<evidence type="ECO:0000313" key="7">
    <source>
        <dbReference type="EMBL" id="KZS95834.1"/>
    </source>
</evidence>
<dbReference type="AlphaFoldDB" id="A0A164XCB7"/>
<sequence length="433" mass="48593">MTRQLSLPLVLVEGFLSSTSQFFWGKFEDHLNRGSNRRRIIFASVGPVSSLHDRACELYYALKGGPVDYGEQHSIEFKHSRYGKVYEEGLYPAWSKDNPLHFLGHSIGGSTIVKLIALITQGFFGPDAHPDMVLSVTAVSAPFRGTQLVYSLGESVKAAPAVRPFSFGSILTKSVHILAFFSPLIPLPFDLHAESRSLTYRDTSFSQLLSQLWKSDWAEGKDAAPYDVTFEAADERDAKGEGAFSRNTFYQSYTATMTERGHPNSNQHSTPFAQLISPFYITSRLISQFDFTFLRPIPSFFGRPQGEYPEKKSPVPPRGDLEGNIWAAGEEKYRANDGVVPLFSQWHPSDCSYVVSVSVPRPCLKHACHGRSAHCDHRPQSSTPVPGKWQVHHEPNRHHLSIIPLWYGSRSQIDFWQDLSDWLENVEAAVSSL</sequence>
<keyword evidence="2" id="KW-0964">Secreted</keyword>
<gene>
    <name evidence="7" type="ORF">SISNIDRAFT_408024</name>
</gene>
<organism evidence="7 8">
    <name type="scientific">Sistotremastrum niveocremeum HHB9708</name>
    <dbReference type="NCBI Taxonomy" id="1314777"/>
    <lineage>
        <taxon>Eukaryota</taxon>
        <taxon>Fungi</taxon>
        <taxon>Dikarya</taxon>
        <taxon>Basidiomycota</taxon>
        <taxon>Agaricomycotina</taxon>
        <taxon>Agaricomycetes</taxon>
        <taxon>Sistotremastrales</taxon>
        <taxon>Sistotremastraceae</taxon>
        <taxon>Sertulicium</taxon>
        <taxon>Sertulicium niveocremeum</taxon>
    </lineage>
</organism>
<evidence type="ECO:0000259" key="6">
    <source>
        <dbReference type="Pfam" id="PF24708"/>
    </source>
</evidence>
<keyword evidence="4 7" id="KW-0378">Hydrolase</keyword>
<evidence type="ECO:0000256" key="5">
    <source>
        <dbReference type="ARBA" id="ARBA00023098"/>
    </source>
</evidence>
<evidence type="ECO:0000256" key="4">
    <source>
        <dbReference type="ARBA" id="ARBA00022801"/>
    </source>
</evidence>
<accession>A0A164XCB7</accession>
<dbReference type="Gene3D" id="3.40.50.1820">
    <property type="entry name" value="alpha/beta hydrolase"/>
    <property type="match status" value="1"/>
</dbReference>
<reference evidence="7 8" key="1">
    <citation type="journal article" date="2016" name="Mol. Biol. Evol.">
        <title>Comparative Genomics of Early-Diverging Mushroom-Forming Fungi Provides Insights into the Origins of Lignocellulose Decay Capabilities.</title>
        <authorList>
            <person name="Nagy L.G."/>
            <person name="Riley R."/>
            <person name="Tritt A."/>
            <person name="Adam C."/>
            <person name="Daum C."/>
            <person name="Floudas D."/>
            <person name="Sun H."/>
            <person name="Yadav J.S."/>
            <person name="Pangilinan J."/>
            <person name="Larsson K.H."/>
            <person name="Matsuura K."/>
            <person name="Barry K."/>
            <person name="Labutti K."/>
            <person name="Kuo R."/>
            <person name="Ohm R.A."/>
            <person name="Bhattacharya S.S."/>
            <person name="Shirouzu T."/>
            <person name="Yoshinaga Y."/>
            <person name="Martin F.M."/>
            <person name="Grigoriev I.V."/>
            <person name="Hibbett D.S."/>
        </authorList>
    </citation>
    <scope>NUCLEOTIDE SEQUENCE [LARGE SCALE GENOMIC DNA]</scope>
    <source>
        <strain evidence="7 8">HHB9708</strain>
    </source>
</reference>
<proteinExistence type="predicted"/>
<keyword evidence="3" id="KW-0732">Signal</keyword>
<dbReference type="GO" id="GO:0005576">
    <property type="term" value="C:extracellular region"/>
    <property type="evidence" value="ECO:0007669"/>
    <property type="project" value="UniProtKB-SubCell"/>
</dbReference>